<dbReference type="EMBL" id="MLBY01000005">
    <property type="protein sequence ID" value="MEE7458927.1"/>
    <property type="molecule type" value="Genomic_DNA"/>
</dbReference>
<dbReference type="SUPFAM" id="SSF75708">
    <property type="entry name" value="Chemotaxis phosphatase CheZ"/>
    <property type="match status" value="1"/>
</dbReference>
<keyword evidence="3" id="KW-1185">Reference proteome</keyword>
<evidence type="ECO:0000256" key="1">
    <source>
        <dbReference type="SAM" id="MobiDB-lite"/>
    </source>
</evidence>
<organism evidence="2 3">
    <name type="scientific">Methylobacterium radiotolerans</name>
    <dbReference type="NCBI Taxonomy" id="31998"/>
    <lineage>
        <taxon>Bacteria</taxon>
        <taxon>Pseudomonadati</taxon>
        <taxon>Pseudomonadota</taxon>
        <taxon>Alphaproteobacteria</taxon>
        <taxon>Hyphomicrobiales</taxon>
        <taxon>Methylobacteriaceae</taxon>
        <taxon>Methylobacterium</taxon>
    </lineage>
</organism>
<protein>
    <submittedName>
        <fullName evidence="2">Chemotaxis protein</fullName>
    </submittedName>
</protein>
<evidence type="ECO:0000313" key="3">
    <source>
        <dbReference type="Proteomes" id="UP001349262"/>
    </source>
</evidence>
<gene>
    <name evidence="2" type="ORF">MRSR164_19710</name>
</gene>
<name>A0ABU7TF77_9HYPH</name>
<dbReference type="Pfam" id="PF04344">
    <property type="entry name" value="CheZ"/>
    <property type="match status" value="1"/>
</dbReference>
<proteinExistence type="predicted"/>
<feature type="compositionally biased region" description="Basic and acidic residues" evidence="1">
    <location>
        <begin position="224"/>
        <end position="233"/>
    </location>
</feature>
<feature type="region of interest" description="Disordered" evidence="1">
    <location>
        <begin position="211"/>
        <end position="241"/>
    </location>
</feature>
<sequence length="241" mass="26261">MMTKRYRIEESLGLPAPAAVAAAADRTGAPNPRLDEILSAINDLRRVTAASAGETVEACRRELGEAFAMRHELEVMKDAITRTKSEIASLHRSESTGKGMRRVAGELDAVVESTEQATSTILGSIERIETNANMMRGLRLPKAAQENVDGILDSVISAYEACNFQDLTGQRINKIVNVLKFVEEHLDRVIEAWSGLEGFRDLLAVETAEPSADDESSLLNGPKLQDDPGHVDQSDIDALFD</sequence>
<evidence type="ECO:0000313" key="2">
    <source>
        <dbReference type="EMBL" id="MEE7458927.1"/>
    </source>
</evidence>
<dbReference type="InterPro" id="IPR007439">
    <property type="entry name" value="Chemotax_Pase_CheZ"/>
</dbReference>
<dbReference type="Proteomes" id="UP001349262">
    <property type="component" value="Unassembled WGS sequence"/>
</dbReference>
<reference evidence="2 3" key="1">
    <citation type="journal article" date="2012" name="Genet. Mol. Biol.">
        <title>Analysis of 16S rRNA and mxaF genes revealing insights into Methylobacterium niche-specific plant association.</title>
        <authorList>
            <person name="Dourado M.N."/>
            <person name="Andreote F.D."/>
            <person name="Dini-Andreote F."/>
            <person name="Conti R."/>
            <person name="Araujo J.M."/>
            <person name="Araujo W.L."/>
        </authorList>
    </citation>
    <scope>NUCLEOTIDE SEQUENCE [LARGE SCALE GENOMIC DNA]</scope>
    <source>
        <strain evidence="2 3">SR1.6/4</strain>
    </source>
</reference>
<dbReference type="Gene3D" id="1.10.287.500">
    <property type="entry name" value="Helix hairpin bin"/>
    <property type="match status" value="1"/>
</dbReference>
<accession>A0ABU7TF77</accession>
<comment type="caution">
    <text evidence="2">The sequence shown here is derived from an EMBL/GenBank/DDBJ whole genome shotgun (WGS) entry which is preliminary data.</text>
</comment>